<dbReference type="Proteomes" id="UP000652847">
    <property type="component" value="Unassembled WGS sequence"/>
</dbReference>
<dbReference type="GO" id="GO:0016301">
    <property type="term" value="F:kinase activity"/>
    <property type="evidence" value="ECO:0007669"/>
    <property type="project" value="UniProtKB-KW"/>
</dbReference>
<dbReference type="Pfam" id="PF13189">
    <property type="entry name" value="Cytidylate_kin2"/>
    <property type="match status" value="1"/>
</dbReference>
<keyword evidence="1" id="KW-0808">Transferase</keyword>
<gene>
    <name evidence="1" type="ORF">H8S54_09290</name>
</gene>
<evidence type="ECO:0000313" key="2">
    <source>
        <dbReference type="Proteomes" id="UP000652847"/>
    </source>
</evidence>
<sequence length="212" mass="23648">MNNTTSSIITIGREYGSAGRQIGQEVARYFGIKCYDKELLEHAANDSGICKELFENHDEKPTNSFLYSLVMDTYSFGYSSAGFTDMPMNHKVFLAQFEAIKKLAAEGPCVMVGRCADYALADNKDCFSVFVHADLDWRINRIAGKYNKTPKEAKDMITKTDKSRASYYNYYTNKKWGAAAGYSLCVDSGVLGIEGAAQAIINTIHIFDDLKK</sequence>
<dbReference type="SUPFAM" id="SSF52540">
    <property type="entry name" value="P-loop containing nucleoside triphosphate hydrolases"/>
    <property type="match status" value="1"/>
</dbReference>
<dbReference type="Gene3D" id="3.40.50.300">
    <property type="entry name" value="P-loop containing nucleotide triphosphate hydrolases"/>
    <property type="match status" value="1"/>
</dbReference>
<evidence type="ECO:0000313" key="1">
    <source>
        <dbReference type="EMBL" id="MBC5651299.1"/>
    </source>
</evidence>
<dbReference type="AlphaFoldDB" id="A0A8I0AJ60"/>
<keyword evidence="1" id="KW-0418">Kinase</keyword>
<dbReference type="RefSeq" id="WP_021926517.1">
    <property type="nucleotide sequence ID" value="NZ_JACOOT010000021.1"/>
</dbReference>
<comment type="caution">
    <text evidence="1">The sequence shown here is derived from an EMBL/GenBank/DDBJ whole genome shotgun (WGS) entry which is preliminary data.</text>
</comment>
<proteinExistence type="predicted"/>
<dbReference type="InterPro" id="IPR027417">
    <property type="entry name" value="P-loop_NTPase"/>
</dbReference>
<protein>
    <submittedName>
        <fullName evidence="1">Cytidylate kinase-like family protein</fullName>
    </submittedName>
</protein>
<accession>A0A8I0AJ60</accession>
<reference evidence="1 2" key="1">
    <citation type="submission" date="2020-08" db="EMBL/GenBank/DDBJ databases">
        <title>Genome public.</title>
        <authorList>
            <person name="Liu C."/>
            <person name="Sun Q."/>
        </authorList>
    </citation>
    <scope>NUCLEOTIDE SEQUENCE [LARGE SCALE GENOMIC DNA]</scope>
    <source>
        <strain evidence="1 2">BX17</strain>
    </source>
</reference>
<dbReference type="EMBL" id="JACOOT010000021">
    <property type="protein sequence ID" value="MBC5651299.1"/>
    <property type="molecule type" value="Genomic_DNA"/>
</dbReference>
<organism evidence="1 2">
    <name type="scientific">Blautia segnis</name>
    <dbReference type="NCBI Taxonomy" id="2763030"/>
    <lineage>
        <taxon>Bacteria</taxon>
        <taxon>Bacillati</taxon>
        <taxon>Bacillota</taxon>
        <taxon>Clostridia</taxon>
        <taxon>Lachnospirales</taxon>
        <taxon>Lachnospiraceae</taxon>
        <taxon>Blautia</taxon>
    </lineage>
</organism>
<keyword evidence="2" id="KW-1185">Reference proteome</keyword>
<name>A0A8I0AJ60_9FIRM</name>